<comment type="similarity">
    <text evidence="1 3">Belongs to the short-chain dehydrogenases/reductases (SDR) family.</text>
</comment>
<evidence type="ECO:0000313" key="4">
    <source>
        <dbReference type="EMBL" id="TII01085.1"/>
    </source>
</evidence>
<evidence type="ECO:0000313" key="5">
    <source>
        <dbReference type="Proteomes" id="UP000305165"/>
    </source>
</evidence>
<dbReference type="FunFam" id="3.40.50.720:FF:000047">
    <property type="entry name" value="NADP-dependent L-serine/L-allo-threonine dehydrogenase"/>
    <property type="match status" value="1"/>
</dbReference>
<dbReference type="PANTHER" id="PTHR42901">
    <property type="entry name" value="ALCOHOL DEHYDROGENASE"/>
    <property type="match status" value="1"/>
</dbReference>
<sequence>MNRTVLITGASSGIGRAMAQTFAANGDKLILLGRRLELLEALKSELEAQFSNDVWVYQLDVTQIEAVKEVSSLILAQHGSIDILINNAGLALGLEPYQDSSLDDSLIMIDTNVRGLLAVTRQFLPKMVEKNQGHIINIGSTAGIYAYAGAAVYTATKAAVRFISDGIRIDTMASNIKVTTLQPGIVETDFSQVRFKGDQERAKSVYAGVEALQAEDIANCALFVVNQPAHVQISDMTIMARQQATGFLIHREEKENKYE</sequence>
<dbReference type="InterPro" id="IPR036291">
    <property type="entry name" value="NAD(P)-bd_dom_sf"/>
</dbReference>
<dbReference type="PRINTS" id="PR00080">
    <property type="entry name" value="SDRFAMILY"/>
</dbReference>
<evidence type="ECO:0000256" key="3">
    <source>
        <dbReference type="RuleBase" id="RU000363"/>
    </source>
</evidence>
<dbReference type="OrthoDB" id="9775296at2"/>
<dbReference type="InterPro" id="IPR020904">
    <property type="entry name" value="Sc_DH/Rdtase_CS"/>
</dbReference>
<dbReference type="PRINTS" id="PR00081">
    <property type="entry name" value="GDHRDH"/>
</dbReference>
<keyword evidence="2" id="KW-0560">Oxidoreductase</keyword>
<dbReference type="InterPro" id="IPR002347">
    <property type="entry name" value="SDR_fam"/>
</dbReference>
<dbReference type="Proteomes" id="UP000305165">
    <property type="component" value="Unassembled WGS sequence"/>
</dbReference>
<dbReference type="Pfam" id="PF00106">
    <property type="entry name" value="adh_short"/>
    <property type="match status" value="1"/>
</dbReference>
<organism evidence="4 5">
    <name type="scientific">Streptococcus suis</name>
    <dbReference type="NCBI Taxonomy" id="1307"/>
    <lineage>
        <taxon>Bacteria</taxon>
        <taxon>Bacillati</taxon>
        <taxon>Bacillota</taxon>
        <taxon>Bacilli</taxon>
        <taxon>Lactobacillales</taxon>
        <taxon>Streptococcaceae</taxon>
        <taxon>Streptococcus</taxon>
    </lineage>
</organism>
<dbReference type="Gene3D" id="3.40.50.720">
    <property type="entry name" value="NAD(P)-binding Rossmann-like Domain"/>
    <property type="match status" value="1"/>
</dbReference>
<gene>
    <name evidence="4" type="ORF">FAJ39_01790</name>
</gene>
<reference evidence="4 5" key="1">
    <citation type="submission" date="2019-04" db="EMBL/GenBank/DDBJ databases">
        <title>Genome analysis of Streptococcus suis strain WUSS424.</title>
        <authorList>
            <person name="Chen H."/>
            <person name="Gao X."/>
            <person name="Wu Z."/>
        </authorList>
    </citation>
    <scope>NUCLEOTIDE SEQUENCE [LARGE SCALE GENOMIC DNA]</scope>
    <source>
        <strain evidence="4 5">WUSS424</strain>
    </source>
</reference>
<name>A0A4V4RWT5_STRSU</name>
<evidence type="ECO:0000256" key="1">
    <source>
        <dbReference type="ARBA" id="ARBA00006484"/>
    </source>
</evidence>
<proteinExistence type="inferred from homology"/>
<dbReference type="AlphaFoldDB" id="A0A4V4RWT5"/>
<dbReference type="PROSITE" id="PS00061">
    <property type="entry name" value="ADH_SHORT"/>
    <property type="match status" value="1"/>
</dbReference>
<evidence type="ECO:0000256" key="2">
    <source>
        <dbReference type="ARBA" id="ARBA00023002"/>
    </source>
</evidence>
<dbReference type="GO" id="GO:0016616">
    <property type="term" value="F:oxidoreductase activity, acting on the CH-OH group of donors, NAD or NADP as acceptor"/>
    <property type="evidence" value="ECO:0007669"/>
    <property type="project" value="UniProtKB-ARBA"/>
</dbReference>
<protein>
    <submittedName>
        <fullName evidence="4">SDR family NAD(P)-dependent oxidoreductase</fullName>
    </submittedName>
</protein>
<dbReference type="SUPFAM" id="SSF51735">
    <property type="entry name" value="NAD(P)-binding Rossmann-fold domains"/>
    <property type="match status" value="1"/>
</dbReference>
<comment type="caution">
    <text evidence="4">The sequence shown here is derived from an EMBL/GenBank/DDBJ whole genome shotgun (WGS) entry which is preliminary data.</text>
</comment>
<dbReference type="PANTHER" id="PTHR42901:SF1">
    <property type="entry name" value="ALCOHOL DEHYDROGENASE"/>
    <property type="match status" value="1"/>
</dbReference>
<dbReference type="EMBL" id="SSXO01000001">
    <property type="protein sequence ID" value="TII01085.1"/>
    <property type="molecule type" value="Genomic_DNA"/>
</dbReference>
<accession>A0A4V4RWT5</accession>